<name>J9CBL2_9ZZZZ</name>
<comment type="caution">
    <text evidence="1">The sequence shown here is derived from an EMBL/GenBank/DDBJ whole genome shotgun (WGS) entry which is preliminary data.</text>
</comment>
<organism evidence="1">
    <name type="scientific">gut metagenome</name>
    <dbReference type="NCBI Taxonomy" id="749906"/>
    <lineage>
        <taxon>unclassified sequences</taxon>
        <taxon>metagenomes</taxon>
        <taxon>organismal metagenomes</taxon>
    </lineage>
</organism>
<proteinExistence type="predicted"/>
<protein>
    <submittedName>
        <fullName evidence="1">Uncharacterized protein</fullName>
    </submittedName>
</protein>
<evidence type="ECO:0000313" key="1">
    <source>
        <dbReference type="EMBL" id="EJW97340.1"/>
    </source>
</evidence>
<feature type="non-terminal residue" evidence="1">
    <location>
        <position position="1"/>
    </location>
</feature>
<sequence length="54" mass="5712">VPQANRETGLTLAGAVKQAMEEADLPFYGVEVSLRPESGGEILDLGLIPYADIP</sequence>
<reference evidence="1" key="1">
    <citation type="journal article" date="2012" name="PLoS ONE">
        <title>Gene sets for utilization of primary and secondary nutrition supplies in the distal gut of endangered iberian lynx.</title>
        <authorList>
            <person name="Alcaide M."/>
            <person name="Messina E."/>
            <person name="Richter M."/>
            <person name="Bargiela R."/>
            <person name="Peplies J."/>
            <person name="Huws S.A."/>
            <person name="Newbold C.J."/>
            <person name="Golyshin P.N."/>
            <person name="Simon M.A."/>
            <person name="Lopez G."/>
            <person name="Yakimov M.M."/>
            <person name="Ferrer M."/>
        </authorList>
    </citation>
    <scope>NUCLEOTIDE SEQUENCE</scope>
</reference>
<accession>J9CBL2</accession>
<dbReference type="EMBL" id="AMCI01004819">
    <property type="protein sequence ID" value="EJW97340.1"/>
    <property type="molecule type" value="Genomic_DNA"/>
</dbReference>
<dbReference type="AlphaFoldDB" id="J9CBL2"/>
<gene>
    <name evidence="1" type="ORF">EVA_14552</name>
</gene>